<name>A0A9P6AJF2_9AGAM</name>
<dbReference type="AlphaFoldDB" id="A0A9P6AJF2"/>
<evidence type="ECO:0000313" key="2">
    <source>
        <dbReference type="Proteomes" id="UP000886523"/>
    </source>
</evidence>
<protein>
    <submittedName>
        <fullName evidence="1">Uncharacterized protein</fullName>
    </submittedName>
</protein>
<keyword evidence="2" id="KW-1185">Reference proteome</keyword>
<organism evidence="1 2">
    <name type="scientific">Hydnum rufescens UP504</name>
    <dbReference type="NCBI Taxonomy" id="1448309"/>
    <lineage>
        <taxon>Eukaryota</taxon>
        <taxon>Fungi</taxon>
        <taxon>Dikarya</taxon>
        <taxon>Basidiomycota</taxon>
        <taxon>Agaricomycotina</taxon>
        <taxon>Agaricomycetes</taxon>
        <taxon>Cantharellales</taxon>
        <taxon>Hydnaceae</taxon>
        <taxon>Hydnum</taxon>
    </lineage>
</organism>
<proteinExistence type="predicted"/>
<reference evidence="1" key="1">
    <citation type="journal article" date="2020" name="Nat. Commun.">
        <title>Large-scale genome sequencing of mycorrhizal fungi provides insights into the early evolution of symbiotic traits.</title>
        <authorList>
            <person name="Miyauchi S."/>
            <person name="Kiss E."/>
            <person name="Kuo A."/>
            <person name="Drula E."/>
            <person name="Kohler A."/>
            <person name="Sanchez-Garcia M."/>
            <person name="Morin E."/>
            <person name="Andreopoulos B."/>
            <person name="Barry K.W."/>
            <person name="Bonito G."/>
            <person name="Buee M."/>
            <person name="Carver A."/>
            <person name="Chen C."/>
            <person name="Cichocki N."/>
            <person name="Clum A."/>
            <person name="Culley D."/>
            <person name="Crous P.W."/>
            <person name="Fauchery L."/>
            <person name="Girlanda M."/>
            <person name="Hayes R.D."/>
            <person name="Keri Z."/>
            <person name="LaButti K."/>
            <person name="Lipzen A."/>
            <person name="Lombard V."/>
            <person name="Magnuson J."/>
            <person name="Maillard F."/>
            <person name="Murat C."/>
            <person name="Nolan M."/>
            <person name="Ohm R.A."/>
            <person name="Pangilinan J."/>
            <person name="Pereira M.F."/>
            <person name="Perotto S."/>
            <person name="Peter M."/>
            <person name="Pfister S."/>
            <person name="Riley R."/>
            <person name="Sitrit Y."/>
            <person name="Stielow J.B."/>
            <person name="Szollosi G."/>
            <person name="Zifcakova L."/>
            <person name="Stursova M."/>
            <person name="Spatafora J.W."/>
            <person name="Tedersoo L."/>
            <person name="Vaario L.M."/>
            <person name="Yamada A."/>
            <person name="Yan M."/>
            <person name="Wang P."/>
            <person name="Xu J."/>
            <person name="Bruns T."/>
            <person name="Baldrian P."/>
            <person name="Vilgalys R."/>
            <person name="Dunand C."/>
            <person name="Henrissat B."/>
            <person name="Grigoriev I.V."/>
            <person name="Hibbett D."/>
            <person name="Nagy L.G."/>
            <person name="Martin F.M."/>
        </authorList>
    </citation>
    <scope>NUCLEOTIDE SEQUENCE</scope>
    <source>
        <strain evidence="1">UP504</strain>
    </source>
</reference>
<dbReference type="EMBL" id="MU129094">
    <property type="protein sequence ID" value="KAF9506945.1"/>
    <property type="molecule type" value="Genomic_DNA"/>
</dbReference>
<accession>A0A9P6AJF2</accession>
<gene>
    <name evidence="1" type="ORF">BS47DRAFT_366560</name>
</gene>
<evidence type="ECO:0000313" key="1">
    <source>
        <dbReference type="EMBL" id="KAF9506945.1"/>
    </source>
</evidence>
<dbReference type="Proteomes" id="UP000886523">
    <property type="component" value="Unassembled WGS sequence"/>
</dbReference>
<sequence length="152" mass="17429">MLGWPATSRHSSFYWNCFWAHGSDSHLRILSTFCRAPQFGHRQRMRLLSWMTIRLAKGHASHRHRNIRTANIRPTNMLPSPAHERPINPQDRTFSIGKHIGRWVILAIMLVFTETRIVGCCRGTSTFRCVPSTASTFRPHHPNSYSGNAVVP</sequence>
<comment type="caution">
    <text evidence="1">The sequence shown here is derived from an EMBL/GenBank/DDBJ whole genome shotgun (WGS) entry which is preliminary data.</text>
</comment>